<organism evidence="12 13">
    <name type="scientific">Monoraphidium neglectum</name>
    <dbReference type="NCBI Taxonomy" id="145388"/>
    <lineage>
        <taxon>Eukaryota</taxon>
        <taxon>Viridiplantae</taxon>
        <taxon>Chlorophyta</taxon>
        <taxon>core chlorophytes</taxon>
        <taxon>Chlorophyceae</taxon>
        <taxon>CS clade</taxon>
        <taxon>Sphaeropleales</taxon>
        <taxon>Selenastraceae</taxon>
        <taxon>Monoraphidium</taxon>
    </lineage>
</organism>
<dbReference type="GO" id="GO:0046872">
    <property type="term" value="F:metal ion binding"/>
    <property type="evidence" value="ECO:0007669"/>
    <property type="project" value="UniProtKB-KW"/>
</dbReference>
<evidence type="ECO:0000313" key="12">
    <source>
        <dbReference type="EMBL" id="KIY99952.1"/>
    </source>
</evidence>
<dbReference type="Gene3D" id="2.30.110.10">
    <property type="entry name" value="Electron Transport, Fmn-binding Protein, Chain A"/>
    <property type="match status" value="1"/>
</dbReference>
<feature type="region of interest" description="Disordered" evidence="10">
    <location>
        <begin position="1"/>
        <end position="30"/>
    </location>
</feature>
<evidence type="ECO:0000256" key="10">
    <source>
        <dbReference type="SAM" id="MobiDB-lite"/>
    </source>
</evidence>
<dbReference type="Proteomes" id="UP000054498">
    <property type="component" value="Unassembled WGS sequence"/>
</dbReference>
<evidence type="ECO:0000313" key="13">
    <source>
        <dbReference type="Proteomes" id="UP000054498"/>
    </source>
</evidence>
<evidence type="ECO:0000256" key="7">
    <source>
        <dbReference type="ARBA" id="ARBA00023004"/>
    </source>
</evidence>
<keyword evidence="13" id="KW-1185">Reference proteome</keyword>
<dbReference type="InterPro" id="IPR012349">
    <property type="entry name" value="Split_barrel_FMN-bd"/>
</dbReference>
<dbReference type="InterPro" id="IPR017941">
    <property type="entry name" value="Rieske_2Fe-2S"/>
</dbReference>
<feature type="compositionally biased region" description="Low complexity" evidence="10">
    <location>
        <begin position="583"/>
        <end position="597"/>
    </location>
</feature>
<dbReference type="PROSITE" id="PS51296">
    <property type="entry name" value="RIESKE"/>
    <property type="match status" value="1"/>
</dbReference>
<dbReference type="InterPro" id="IPR050584">
    <property type="entry name" value="Cholesterol_7-desaturase"/>
</dbReference>
<dbReference type="OrthoDB" id="426882at2759"/>
<dbReference type="GO" id="GO:0009507">
    <property type="term" value="C:chloroplast"/>
    <property type="evidence" value="ECO:0007669"/>
    <property type="project" value="UniProtKB-SubCell"/>
</dbReference>
<protein>
    <recommendedName>
        <fullName evidence="11">Rieske domain-containing protein</fullName>
    </recommendedName>
</protein>
<evidence type="ECO:0000256" key="6">
    <source>
        <dbReference type="ARBA" id="ARBA00022946"/>
    </source>
</evidence>
<keyword evidence="4" id="KW-0001">2Fe-2S</keyword>
<dbReference type="PANTHER" id="PTHR21266">
    <property type="entry name" value="IRON-SULFUR DOMAIN CONTAINING PROTEIN"/>
    <property type="match status" value="1"/>
</dbReference>
<keyword evidence="6" id="KW-0809">Transit peptide</keyword>
<dbReference type="InterPro" id="IPR013626">
    <property type="entry name" value="PaO"/>
</dbReference>
<feature type="coiled-coil region" evidence="9">
    <location>
        <begin position="143"/>
        <end position="191"/>
    </location>
</feature>
<feature type="domain" description="Rieske" evidence="11">
    <location>
        <begin position="252"/>
        <end position="353"/>
    </location>
</feature>
<feature type="region of interest" description="Disordered" evidence="10">
    <location>
        <begin position="564"/>
        <end position="601"/>
    </location>
</feature>
<evidence type="ECO:0000256" key="9">
    <source>
        <dbReference type="SAM" id="Coils"/>
    </source>
</evidence>
<keyword evidence="3" id="KW-0934">Plastid</keyword>
<reference evidence="12 13" key="1">
    <citation type="journal article" date="2013" name="BMC Genomics">
        <title>Reconstruction of the lipid metabolism for the microalga Monoraphidium neglectum from its genome sequence reveals characteristics suitable for biofuel production.</title>
        <authorList>
            <person name="Bogen C."/>
            <person name="Al-Dilaimi A."/>
            <person name="Albersmeier A."/>
            <person name="Wichmann J."/>
            <person name="Grundmann M."/>
            <person name="Rupp O."/>
            <person name="Lauersen K.J."/>
            <person name="Blifernez-Klassen O."/>
            <person name="Kalinowski J."/>
            <person name="Goesmann A."/>
            <person name="Mussgnug J.H."/>
            <person name="Kruse O."/>
        </authorList>
    </citation>
    <scope>NUCLEOTIDE SEQUENCE [LARGE SCALE GENOMIC DNA]</scope>
    <source>
        <strain evidence="12 13">SAG 48.87</strain>
    </source>
</reference>
<keyword evidence="9" id="KW-0175">Coiled coil</keyword>
<dbReference type="GeneID" id="25740883"/>
<evidence type="ECO:0000259" key="11">
    <source>
        <dbReference type="PROSITE" id="PS51296"/>
    </source>
</evidence>
<evidence type="ECO:0000256" key="8">
    <source>
        <dbReference type="ARBA" id="ARBA00023014"/>
    </source>
</evidence>
<dbReference type="RefSeq" id="XP_013898972.1">
    <property type="nucleotide sequence ID" value="XM_014043518.1"/>
</dbReference>
<dbReference type="SUPFAM" id="SSF55961">
    <property type="entry name" value="Bet v1-like"/>
    <property type="match status" value="1"/>
</dbReference>
<dbReference type="Pfam" id="PF00355">
    <property type="entry name" value="Rieske"/>
    <property type="match status" value="1"/>
</dbReference>
<dbReference type="GO" id="GO:0010277">
    <property type="term" value="F:chlorophyllide a oxygenase activity"/>
    <property type="evidence" value="ECO:0007669"/>
    <property type="project" value="InterPro"/>
</dbReference>
<sequence>MLARRTTCAHPDSRNDDNSCPTPSPPAADPEAKLSRFGRHFGGRFRLSDLVSSAPRVRVRTSASRQRHELLELAVLNARLAGGVEPWEARARLEVLRNRRRAWDAVYDLVSGSDAAATLEMIESAAEQVDALLSENEAGRTSVRELRTQLSALQRQVQEAGEKLAATQARVDGNLQRVEALKREAATLERARAAASAPAAAAPAAAVATAPRAKPGPPPSAAAAVTALAAARRRSRGLCASLDAEPDLKNHWYPCEFSSRLTKDTMVPFDLFDEPWVVFRDEAGRPACIRDECAHRACPLSAGRAVGGQLECPYHGWRFNGSGGCTAMPSTIHCRGVRVAALPCVERDGFVWVWPGEGEPGEVPCTALPPPGYQVHAEIEMSVPVEHGLLVENLLDLAHAPFTHTSTFAKGWPVPAQVKFNAAQLLSGAWDPYPIDMAFHPPCMTVSRIGLAQPGRIMRGVSADQCERHLHQLHVCMPSKKGQTRLLYRMSMDFMGWVRHVPGIDRLWKSVAAQVLGEDLVLVAGQQDRLQRGGNTWQTPVSYDKIGVRYRRWRNAVAAGEYPDGCAHTRAPEPPTSIDNLKTATAPSTTTSPAASSEVARGTAAHAGLDMLMEGVAEGFADDIELAARRIEAEQPAHTEYAKMCRWLAHVSEWGTLSTVDAATGTPYGGVVSVSDGAADNPTGRLLFYLTP</sequence>
<proteinExistence type="predicted"/>
<dbReference type="InterPro" id="IPR036922">
    <property type="entry name" value="Rieske_2Fe-2S_sf"/>
</dbReference>
<comment type="subcellular location">
    <subcellularLocation>
        <location evidence="1">Plastid</location>
        <location evidence="1">Chloroplast</location>
    </subcellularLocation>
</comment>
<evidence type="ECO:0000256" key="5">
    <source>
        <dbReference type="ARBA" id="ARBA00022723"/>
    </source>
</evidence>
<dbReference type="Gene3D" id="3.90.380.10">
    <property type="entry name" value="Naphthalene 1,2-dioxygenase Alpha Subunit, Chain A, domain 1"/>
    <property type="match status" value="1"/>
</dbReference>
<evidence type="ECO:0000256" key="4">
    <source>
        <dbReference type="ARBA" id="ARBA00022714"/>
    </source>
</evidence>
<dbReference type="Gene3D" id="2.102.10.10">
    <property type="entry name" value="Rieske [2Fe-2S] iron-sulphur domain"/>
    <property type="match status" value="1"/>
</dbReference>
<keyword evidence="2" id="KW-0150">Chloroplast</keyword>
<dbReference type="Pfam" id="PF08417">
    <property type="entry name" value="PaO"/>
    <property type="match status" value="1"/>
</dbReference>
<dbReference type="Pfam" id="PF13883">
    <property type="entry name" value="CREG_beta-barrel"/>
    <property type="match status" value="1"/>
</dbReference>
<dbReference type="KEGG" id="mng:MNEG_8007"/>
<evidence type="ECO:0000256" key="3">
    <source>
        <dbReference type="ARBA" id="ARBA00022640"/>
    </source>
</evidence>
<keyword evidence="7" id="KW-0408">Iron</keyword>
<dbReference type="EMBL" id="KK101695">
    <property type="protein sequence ID" value="KIY99952.1"/>
    <property type="molecule type" value="Genomic_DNA"/>
</dbReference>
<evidence type="ECO:0000256" key="2">
    <source>
        <dbReference type="ARBA" id="ARBA00022528"/>
    </source>
</evidence>
<evidence type="ECO:0000256" key="1">
    <source>
        <dbReference type="ARBA" id="ARBA00004229"/>
    </source>
</evidence>
<keyword evidence="5" id="KW-0479">Metal-binding</keyword>
<dbReference type="InterPro" id="IPR055343">
    <property type="entry name" value="CREG_beta-barrel"/>
</dbReference>
<dbReference type="STRING" id="145388.A0A0D2JL23"/>
<accession>A0A0D2JL23</accession>
<dbReference type="PANTHER" id="PTHR21266:SF19">
    <property type="entry name" value="CHLOROPHYLLIDE A OXYGENASE, CHLOROPLASTIC"/>
    <property type="match status" value="1"/>
</dbReference>
<gene>
    <name evidence="12" type="ORF">MNEG_8007</name>
</gene>
<dbReference type="AlphaFoldDB" id="A0A0D2JL23"/>
<name>A0A0D2JL23_9CHLO</name>
<dbReference type="GO" id="GO:0051537">
    <property type="term" value="F:2 iron, 2 sulfur cluster binding"/>
    <property type="evidence" value="ECO:0007669"/>
    <property type="project" value="UniProtKB-KW"/>
</dbReference>
<keyword evidence="8" id="KW-0411">Iron-sulfur</keyword>
<dbReference type="SUPFAM" id="SSF50022">
    <property type="entry name" value="ISP domain"/>
    <property type="match status" value="1"/>
</dbReference>